<dbReference type="AlphaFoldDB" id="A0A0B1NZK1"/>
<dbReference type="EMBL" id="JNVN01002935">
    <property type="protein sequence ID" value="KHJ31398.1"/>
    <property type="molecule type" value="Genomic_DNA"/>
</dbReference>
<evidence type="ECO:0000313" key="2">
    <source>
        <dbReference type="EMBL" id="KHJ31398.1"/>
    </source>
</evidence>
<comment type="caution">
    <text evidence="2">The sequence shown here is derived from an EMBL/GenBank/DDBJ whole genome shotgun (WGS) entry which is preliminary data.</text>
</comment>
<dbReference type="Proteomes" id="UP000030854">
    <property type="component" value="Unassembled WGS sequence"/>
</dbReference>
<sequence length="348" mass="39960">MQHQLILIAIAVIFISITSSTDFWNVQTVLTEPVYYDCGSWVFYEENILEMLSSLGENIDQLGQPFIEPLYNLRSGYRKVFIPQELCKGNHVPGPRQECHFFVIIDQMAQIVDVVSQMNNGYFIKCIRVDQLVPQPPPTNLNDCNFECGHEIISNKVVHLSQTRAISKIGHSDSRGTQYHGNLYTPVLNYWIYPISENFPKKPTALEPKYTYYIVLTPFGEIKDVIAKLMHNDFMKCACTTKAPDDSLDRNLEAGFRCGTKFIGFKHVKRTALHAKRYSSKTNRLDDFPKPYDGPGSRLGQSMFPILINGRFYIGGVGRMYRYFLVLNPDFEIEFVVTKTPESYRLCD</sequence>
<name>A0A0B1NZK1_UNCNE</name>
<reference evidence="2 3" key="1">
    <citation type="journal article" date="2014" name="BMC Genomics">
        <title>Adaptive genomic structural variation in the grape powdery mildew pathogen, Erysiphe necator.</title>
        <authorList>
            <person name="Jones L."/>
            <person name="Riaz S."/>
            <person name="Morales-Cruz A."/>
            <person name="Amrine K.C."/>
            <person name="McGuire B."/>
            <person name="Gubler W.D."/>
            <person name="Walker M.A."/>
            <person name="Cantu D."/>
        </authorList>
    </citation>
    <scope>NUCLEOTIDE SEQUENCE [LARGE SCALE GENOMIC DNA]</scope>
    <source>
        <strain evidence="3">c</strain>
    </source>
</reference>
<feature type="chain" id="PRO_5002079592" evidence="1">
    <location>
        <begin position="21"/>
        <end position="348"/>
    </location>
</feature>
<evidence type="ECO:0000313" key="3">
    <source>
        <dbReference type="Proteomes" id="UP000030854"/>
    </source>
</evidence>
<accession>A0A0B1NZK1</accession>
<keyword evidence="1" id="KW-0732">Signal</keyword>
<feature type="signal peptide" evidence="1">
    <location>
        <begin position="1"/>
        <end position="20"/>
    </location>
</feature>
<proteinExistence type="predicted"/>
<organism evidence="2 3">
    <name type="scientific">Uncinula necator</name>
    <name type="common">Grape powdery mildew</name>
    <dbReference type="NCBI Taxonomy" id="52586"/>
    <lineage>
        <taxon>Eukaryota</taxon>
        <taxon>Fungi</taxon>
        <taxon>Dikarya</taxon>
        <taxon>Ascomycota</taxon>
        <taxon>Pezizomycotina</taxon>
        <taxon>Leotiomycetes</taxon>
        <taxon>Erysiphales</taxon>
        <taxon>Erysiphaceae</taxon>
        <taxon>Erysiphe</taxon>
    </lineage>
</organism>
<keyword evidence="3" id="KW-1185">Reference proteome</keyword>
<protein>
    <submittedName>
        <fullName evidence="2">Uncharacterized protein</fullName>
    </submittedName>
</protein>
<evidence type="ECO:0000256" key="1">
    <source>
        <dbReference type="SAM" id="SignalP"/>
    </source>
</evidence>
<dbReference type="HOGENOM" id="CLU_797389_0_0_1"/>
<gene>
    <name evidence="2" type="ORF">EV44_g0436</name>
</gene>